<gene>
    <name evidence="1" type="ORF">LTRI10_LOCUS34732</name>
</gene>
<evidence type="ECO:0000313" key="1">
    <source>
        <dbReference type="EMBL" id="CAL1394213.1"/>
    </source>
</evidence>
<accession>A0AAV2F8E4</accession>
<dbReference type="Proteomes" id="UP001497516">
    <property type="component" value="Chromosome 6"/>
</dbReference>
<dbReference type="AlphaFoldDB" id="A0AAV2F8E4"/>
<name>A0AAV2F8E4_9ROSI</name>
<keyword evidence="2" id="KW-1185">Reference proteome</keyword>
<protein>
    <submittedName>
        <fullName evidence="1">Uncharacterized protein</fullName>
    </submittedName>
</protein>
<organism evidence="1 2">
    <name type="scientific">Linum trigynum</name>
    <dbReference type="NCBI Taxonomy" id="586398"/>
    <lineage>
        <taxon>Eukaryota</taxon>
        <taxon>Viridiplantae</taxon>
        <taxon>Streptophyta</taxon>
        <taxon>Embryophyta</taxon>
        <taxon>Tracheophyta</taxon>
        <taxon>Spermatophyta</taxon>
        <taxon>Magnoliopsida</taxon>
        <taxon>eudicotyledons</taxon>
        <taxon>Gunneridae</taxon>
        <taxon>Pentapetalae</taxon>
        <taxon>rosids</taxon>
        <taxon>fabids</taxon>
        <taxon>Malpighiales</taxon>
        <taxon>Linaceae</taxon>
        <taxon>Linum</taxon>
    </lineage>
</organism>
<dbReference type="EMBL" id="OZ034819">
    <property type="protein sequence ID" value="CAL1394213.1"/>
    <property type="molecule type" value="Genomic_DNA"/>
</dbReference>
<reference evidence="1 2" key="1">
    <citation type="submission" date="2024-04" db="EMBL/GenBank/DDBJ databases">
        <authorList>
            <person name="Fracassetti M."/>
        </authorList>
    </citation>
    <scope>NUCLEOTIDE SEQUENCE [LARGE SCALE GENOMIC DNA]</scope>
</reference>
<sequence>MGLSKWGKSRIQVLLPTSLPRGAIILGGISRSIPISRRFPSTTRHEIQVVVGHGGFHWTNFNTMCTPKPELKRELQPMVERFARGTDEGCSMMDLPISYPFDSTFLRESEELLRHMERLGGLVEQACAQLATIVSYHLKEERKSER</sequence>
<evidence type="ECO:0000313" key="2">
    <source>
        <dbReference type="Proteomes" id="UP001497516"/>
    </source>
</evidence>
<proteinExistence type="predicted"/>